<evidence type="ECO:0000256" key="11">
    <source>
        <dbReference type="ARBA" id="ARBA00023004"/>
    </source>
</evidence>
<evidence type="ECO:0000256" key="4">
    <source>
        <dbReference type="ARBA" id="ARBA00012438"/>
    </source>
</evidence>
<reference evidence="18 19" key="1">
    <citation type="submission" date="2024-06" db="EMBL/GenBank/DDBJ databases">
        <title>The Natural Products Discovery Center: Release of the First 8490 Sequenced Strains for Exploring Actinobacteria Biosynthetic Diversity.</title>
        <authorList>
            <person name="Kalkreuter E."/>
            <person name="Kautsar S.A."/>
            <person name="Yang D."/>
            <person name="Bader C.D."/>
            <person name="Teijaro C.N."/>
            <person name="Fluegel L."/>
            <person name="Davis C.M."/>
            <person name="Simpson J.R."/>
            <person name="Lauterbach L."/>
            <person name="Steele A.D."/>
            <person name="Gui C."/>
            <person name="Meng S."/>
            <person name="Li G."/>
            <person name="Viehrig K."/>
            <person name="Ye F."/>
            <person name="Su P."/>
            <person name="Kiefer A.F."/>
            <person name="Nichols A."/>
            <person name="Cepeda A.J."/>
            <person name="Yan W."/>
            <person name="Fan B."/>
            <person name="Jiang Y."/>
            <person name="Adhikari A."/>
            <person name="Zheng C.-J."/>
            <person name="Schuster L."/>
            <person name="Cowan T.M."/>
            <person name="Smanski M.J."/>
            <person name="Chevrette M.G."/>
            <person name="De Carvalho L.P.S."/>
            <person name="Shen B."/>
        </authorList>
    </citation>
    <scope>NUCLEOTIDE SEQUENCE [LARGE SCALE GENOMIC DNA]</scope>
    <source>
        <strain evidence="18 19">NPDC000634</strain>
    </source>
</reference>
<evidence type="ECO:0000259" key="17">
    <source>
        <dbReference type="PROSITE" id="PS50109"/>
    </source>
</evidence>
<dbReference type="CDD" id="cd16917">
    <property type="entry name" value="HATPase_UhpB-NarQ-NarX-like"/>
    <property type="match status" value="1"/>
</dbReference>
<keyword evidence="8" id="KW-0808">Transferase</keyword>
<dbReference type="InterPro" id="IPR017205">
    <property type="entry name" value="Sig_transdc_His_kinase_ChrS"/>
</dbReference>
<dbReference type="PIRSF" id="PIRSF037434">
    <property type="entry name" value="STHK_ChrS"/>
    <property type="match status" value="1"/>
</dbReference>
<feature type="transmembrane region" description="Helical" evidence="16">
    <location>
        <begin position="49"/>
        <end position="67"/>
    </location>
</feature>
<evidence type="ECO:0000313" key="19">
    <source>
        <dbReference type="Proteomes" id="UP001458415"/>
    </source>
</evidence>
<comment type="caution">
    <text evidence="18">The sequence shown here is derived from an EMBL/GenBank/DDBJ whole genome shotgun (WGS) entry which is preliminary data.</text>
</comment>
<keyword evidence="16" id="KW-0812">Transmembrane</keyword>
<evidence type="ECO:0000256" key="14">
    <source>
        <dbReference type="ARBA" id="ARBA00024827"/>
    </source>
</evidence>
<keyword evidence="13" id="KW-0411">Iron-sulfur</keyword>
<feature type="transmembrane region" description="Helical" evidence="16">
    <location>
        <begin position="117"/>
        <end position="136"/>
    </location>
</feature>
<evidence type="ECO:0000256" key="3">
    <source>
        <dbReference type="ARBA" id="ARBA00004496"/>
    </source>
</evidence>
<dbReference type="InterPro" id="IPR036890">
    <property type="entry name" value="HATPase_C_sf"/>
</dbReference>
<keyword evidence="12" id="KW-0902">Two-component regulatory system</keyword>
<dbReference type="Pfam" id="PF02518">
    <property type="entry name" value="HATPase_c"/>
    <property type="match status" value="1"/>
</dbReference>
<dbReference type="Gene3D" id="1.20.5.1930">
    <property type="match status" value="1"/>
</dbReference>
<comment type="catalytic activity">
    <reaction evidence="1">
        <text>ATP + protein L-histidine = ADP + protein N-phospho-L-histidine.</text>
        <dbReference type="EC" id="2.7.13.3"/>
    </reaction>
</comment>
<dbReference type="GO" id="GO:0016301">
    <property type="term" value="F:kinase activity"/>
    <property type="evidence" value="ECO:0007669"/>
    <property type="project" value="UniProtKB-KW"/>
</dbReference>
<dbReference type="PRINTS" id="PR00344">
    <property type="entry name" value="BCTRLSENSOR"/>
</dbReference>
<evidence type="ECO:0000256" key="16">
    <source>
        <dbReference type="SAM" id="Phobius"/>
    </source>
</evidence>
<keyword evidence="11" id="KW-0408">Iron</keyword>
<keyword evidence="16" id="KW-0472">Membrane</keyword>
<dbReference type="InterPro" id="IPR005467">
    <property type="entry name" value="His_kinase_dom"/>
</dbReference>
<evidence type="ECO:0000256" key="6">
    <source>
        <dbReference type="ARBA" id="ARBA00022485"/>
    </source>
</evidence>
<evidence type="ECO:0000256" key="15">
    <source>
        <dbReference type="ARBA" id="ARBA00030800"/>
    </source>
</evidence>
<keyword evidence="6" id="KW-0004">4Fe-4S</keyword>
<protein>
    <recommendedName>
        <fullName evidence="5">Oxygen sensor histidine kinase NreB</fullName>
        <ecNumber evidence="4">2.7.13.3</ecNumber>
    </recommendedName>
    <alternativeName>
        <fullName evidence="15">Nitrogen regulation protein B</fullName>
    </alternativeName>
</protein>
<keyword evidence="19" id="KW-1185">Reference proteome</keyword>
<evidence type="ECO:0000313" key="18">
    <source>
        <dbReference type="EMBL" id="MER6983274.1"/>
    </source>
</evidence>
<comment type="subcellular location">
    <subcellularLocation>
        <location evidence="3">Cytoplasm</location>
    </subcellularLocation>
</comment>
<dbReference type="PROSITE" id="PS50109">
    <property type="entry name" value="HIS_KIN"/>
    <property type="match status" value="1"/>
</dbReference>
<evidence type="ECO:0000256" key="7">
    <source>
        <dbReference type="ARBA" id="ARBA00022490"/>
    </source>
</evidence>
<evidence type="ECO:0000256" key="13">
    <source>
        <dbReference type="ARBA" id="ARBA00023014"/>
    </source>
</evidence>
<dbReference type="Gene3D" id="3.30.565.10">
    <property type="entry name" value="Histidine kinase-like ATPase, C-terminal domain"/>
    <property type="match status" value="1"/>
</dbReference>
<gene>
    <name evidence="18" type="ORF">ABT317_41555</name>
</gene>
<evidence type="ECO:0000256" key="10">
    <source>
        <dbReference type="ARBA" id="ARBA00022777"/>
    </source>
</evidence>
<accession>A0ABV1WGS4</accession>
<dbReference type="PANTHER" id="PTHR24421">
    <property type="entry name" value="NITRATE/NITRITE SENSOR PROTEIN NARX-RELATED"/>
    <property type="match status" value="1"/>
</dbReference>
<feature type="transmembrane region" description="Helical" evidence="16">
    <location>
        <begin position="148"/>
        <end position="166"/>
    </location>
</feature>
<dbReference type="Pfam" id="PF07730">
    <property type="entry name" value="HisKA_3"/>
    <property type="match status" value="1"/>
</dbReference>
<dbReference type="Proteomes" id="UP001458415">
    <property type="component" value="Unassembled WGS sequence"/>
</dbReference>
<organism evidence="18 19">
    <name type="scientific">Streptomyces carpinensis</name>
    <dbReference type="NCBI Taxonomy" id="66369"/>
    <lineage>
        <taxon>Bacteria</taxon>
        <taxon>Bacillati</taxon>
        <taxon>Actinomycetota</taxon>
        <taxon>Actinomycetes</taxon>
        <taxon>Kitasatosporales</taxon>
        <taxon>Streptomycetaceae</taxon>
        <taxon>Streptomyces</taxon>
    </lineage>
</organism>
<evidence type="ECO:0000256" key="12">
    <source>
        <dbReference type="ARBA" id="ARBA00023012"/>
    </source>
</evidence>
<dbReference type="RefSeq" id="WP_086724508.1">
    <property type="nucleotide sequence ID" value="NZ_MUBM01000066.1"/>
</dbReference>
<sequence>MPSRSRTSPGGTRAADHEARTPVLVVHLAFFLLLGSSLARYVQRHGAQPQAPAVLALAGALAVLYVIGRRTAAGAGRSAPGMAWLGALVVVWAVLVGLAPSFAWCAVPLFYTALRTLPPRAAYALVSFFTAFVVFAQLRLSDRLEVDVVVGPPVVAVLATAVFTHMDRQATRQAALIHDLVRTRRELAATERREGTLAERQRLSMEIHDTLAQSLSSQRMLLQAADRLWRTDPRRARDHVRSAASIAEHSLSEARRFVHDLAPADLAEGGSLEAALRGLASRETTAERTVTCVVDGPPGPHALPDRVRSALLRIAQGALANVREHSGATRAALTLTYLGDQVRLDIADNGRGLDTAALPERAEGVRGHGLPAIRARVGQLGGTLTIESAPGDGTVVSAAVPLHPLAVEVLTP</sequence>
<dbReference type="SUPFAM" id="SSF55874">
    <property type="entry name" value="ATPase domain of HSP90 chaperone/DNA topoisomerase II/histidine kinase"/>
    <property type="match status" value="1"/>
</dbReference>
<proteinExistence type="predicted"/>
<keyword evidence="9" id="KW-0479">Metal-binding</keyword>
<dbReference type="InterPro" id="IPR011712">
    <property type="entry name" value="Sig_transdc_His_kin_sub3_dim/P"/>
</dbReference>
<evidence type="ECO:0000256" key="5">
    <source>
        <dbReference type="ARBA" id="ARBA00017322"/>
    </source>
</evidence>
<dbReference type="InterPro" id="IPR003594">
    <property type="entry name" value="HATPase_dom"/>
</dbReference>
<evidence type="ECO:0000256" key="2">
    <source>
        <dbReference type="ARBA" id="ARBA00001966"/>
    </source>
</evidence>
<keyword evidence="10 18" id="KW-0418">Kinase</keyword>
<evidence type="ECO:0000256" key="1">
    <source>
        <dbReference type="ARBA" id="ARBA00000085"/>
    </source>
</evidence>
<comment type="cofactor">
    <cofactor evidence="2">
        <name>[4Fe-4S] cluster</name>
        <dbReference type="ChEBI" id="CHEBI:49883"/>
    </cofactor>
</comment>
<dbReference type="EC" id="2.7.13.3" evidence="4"/>
<keyword evidence="16" id="KW-1133">Transmembrane helix</keyword>
<dbReference type="InterPro" id="IPR004358">
    <property type="entry name" value="Sig_transdc_His_kin-like_C"/>
</dbReference>
<keyword evidence="7" id="KW-0963">Cytoplasm</keyword>
<name>A0ABV1WGS4_9ACTN</name>
<dbReference type="PANTHER" id="PTHR24421:SF62">
    <property type="entry name" value="SENSORY TRANSDUCTION HISTIDINE KINASE"/>
    <property type="match status" value="1"/>
</dbReference>
<feature type="transmembrane region" description="Helical" evidence="16">
    <location>
        <begin position="88"/>
        <end position="111"/>
    </location>
</feature>
<evidence type="ECO:0000256" key="9">
    <source>
        <dbReference type="ARBA" id="ARBA00022723"/>
    </source>
</evidence>
<feature type="domain" description="Histidine kinase" evidence="17">
    <location>
        <begin position="202"/>
        <end position="404"/>
    </location>
</feature>
<dbReference type="InterPro" id="IPR050482">
    <property type="entry name" value="Sensor_HK_TwoCompSys"/>
</dbReference>
<dbReference type="EMBL" id="JBEPCU010001314">
    <property type="protein sequence ID" value="MER6983274.1"/>
    <property type="molecule type" value="Genomic_DNA"/>
</dbReference>
<evidence type="ECO:0000256" key="8">
    <source>
        <dbReference type="ARBA" id="ARBA00022679"/>
    </source>
</evidence>
<comment type="function">
    <text evidence="14">Member of the two-component regulatory system NreB/NreC involved in the control of dissimilatory nitrate/nitrite reduction in response to oxygen. NreB functions as a direct oxygen sensor histidine kinase which is autophosphorylated, in the absence of oxygen, probably at the conserved histidine residue, and transfers its phosphate group probably to a conserved aspartate residue of NreC. NreB/NreC activates the expression of the nitrate (narGHJI) and nitrite (nir) reductase operons, as well as the putative nitrate transporter gene narT.</text>
</comment>